<keyword evidence="9" id="KW-0808">Transferase</keyword>
<dbReference type="InterPro" id="IPR002656">
    <property type="entry name" value="Acyl_transf_3_dom"/>
</dbReference>
<accession>A0ABS3HNS0</accession>
<feature type="transmembrane region" description="Helical" evidence="7">
    <location>
        <begin position="309"/>
        <end position="328"/>
    </location>
</feature>
<dbReference type="Proteomes" id="UP000664495">
    <property type="component" value="Unassembled WGS sequence"/>
</dbReference>
<sequence length="403" mass="47318">MKIQNYRQMDCMKFAAALMVICVHTRHNASEVWFDFFIQNILCRVAVPFFFISSAFFIRKKSLEDPTYLRMKLSSLFTNYLFWSVVYILIGLFWINQNMDLDKVLYPFVLLFGIFYCGTYYHLWYIPALLFSLLVVTKLLHRFSYKIIFVFLGFFYLLGSLETYYSLIPNSVMKHFFDTYISVLFTTRNGLFYAPIFIACGFYIYDNKEKLIKLGHSIRYLLLLMVLLLIAEGYFIFRYSDYLDCNFILMLVPVSFLLFTLGIQSTIPISFKTNRIRLLTQYYYFIHIISIVLIAEIGHYMNWRFLEEGLSSFAFAALLTHYLSLQIIKIKESPLSKTVWSFSLFVSFFLTGILTALLLHSKGSFSPVHIEVYPCMFICILIFISPIVGSMKTSTSLKKTISR</sequence>
<feature type="transmembrane region" description="Helical" evidence="7">
    <location>
        <begin position="108"/>
        <end position="135"/>
    </location>
</feature>
<keyword evidence="3" id="KW-1003">Cell membrane</keyword>
<evidence type="ECO:0000256" key="5">
    <source>
        <dbReference type="ARBA" id="ARBA00022989"/>
    </source>
</evidence>
<name>A0ABS3HNS0_9ENTE</name>
<evidence type="ECO:0000256" key="3">
    <source>
        <dbReference type="ARBA" id="ARBA00022475"/>
    </source>
</evidence>
<feature type="transmembrane region" description="Helical" evidence="7">
    <location>
        <begin position="371"/>
        <end position="389"/>
    </location>
</feature>
<feature type="transmembrane region" description="Helical" evidence="7">
    <location>
        <begin position="38"/>
        <end position="58"/>
    </location>
</feature>
<feature type="transmembrane region" description="Helical" evidence="7">
    <location>
        <begin position="147"/>
        <end position="168"/>
    </location>
</feature>
<feature type="transmembrane region" description="Helical" evidence="7">
    <location>
        <begin position="180"/>
        <end position="205"/>
    </location>
</feature>
<evidence type="ECO:0000256" key="4">
    <source>
        <dbReference type="ARBA" id="ARBA00022692"/>
    </source>
</evidence>
<feature type="transmembrane region" description="Helical" evidence="7">
    <location>
        <begin position="340"/>
        <end position="359"/>
    </location>
</feature>
<feature type="domain" description="Acyltransferase 3" evidence="8">
    <location>
        <begin position="8"/>
        <end position="295"/>
    </location>
</feature>
<reference evidence="9 10" key="1">
    <citation type="submission" date="2021-03" db="EMBL/GenBank/DDBJ databases">
        <title>Enterococcal diversity collection.</title>
        <authorList>
            <person name="Gilmore M.S."/>
            <person name="Schwartzman J."/>
            <person name="Van Tyne D."/>
            <person name="Martin M."/>
            <person name="Earl A.M."/>
            <person name="Manson A.L."/>
            <person name="Straub T."/>
            <person name="Salamzade R."/>
            <person name="Saavedra J."/>
            <person name="Lebreton F."/>
            <person name="Prichula J."/>
            <person name="Schaufler K."/>
            <person name="Gaca A."/>
            <person name="Sgardioli B."/>
            <person name="Wagenaar J."/>
            <person name="Strong T."/>
        </authorList>
    </citation>
    <scope>NUCLEOTIDE SEQUENCE [LARGE SCALE GENOMIC DNA]</scope>
    <source>
        <strain evidence="9 10">MJM16</strain>
    </source>
</reference>
<comment type="subcellular location">
    <subcellularLocation>
        <location evidence="1">Cell membrane</location>
        <topology evidence="1">Multi-pass membrane protein</topology>
    </subcellularLocation>
</comment>
<keyword evidence="5 7" id="KW-1133">Transmembrane helix</keyword>
<dbReference type="GO" id="GO:0016746">
    <property type="term" value="F:acyltransferase activity"/>
    <property type="evidence" value="ECO:0007669"/>
    <property type="project" value="UniProtKB-KW"/>
</dbReference>
<feature type="transmembrane region" description="Helical" evidence="7">
    <location>
        <begin position="217"/>
        <end position="236"/>
    </location>
</feature>
<feature type="transmembrane region" description="Helical" evidence="7">
    <location>
        <begin position="248"/>
        <end position="271"/>
    </location>
</feature>
<evidence type="ECO:0000313" key="9">
    <source>
        <dbReference type="EMBL" id="MBO0455106.1"/>
    </source>
</evidence>
<feature type="transmembrane region" description="Helical" evidence="7">
    <location>
        <begin position="79"/>
        <end position="96"/>
    </location>
</feature>
<feature type="transmembrane region" description="Helical" evidence="7">
    <location>
        <begin position="283"/>
        <end position="303"/>
    </location>
</feature>
<gene>
    <name evidence="9" type="ORF">JZO85_22895</name>
</gene>
<dbReference type="PANTHER" id="PTHR40074:SF2">
    <property type="entry name" value="O-ACETYLTRANSFERASE WECH"/>
    <property type="match status" value="1"/>
</dbReference>
<evidence type="ECO:0000256" key="2">
    <source>
        <dbReference type="ARBA" id="ARBA00007400"/>
    </source>
</evidence>
<evidence type="ECO:0000256" key="6">
    <source>
        <dbReference type="ARBA" id="ARBA00023136"/>
    </source>
</evidence>
<dbReference type="EMBL" id="JAFLVR010000093">
    <property type="protein sequence ID" value="MBO0455106.1"/>
    <property type="molecule type" value="Genomic_DNA"/>
</dbReference>
<keyword evidence="10" id="KW-1185">Reference proteome</keyword>
<evidence type="ECO:0000313" key="10">
    <source>
        <dbReference type="Proteomes" id="UP000664495"/>
    </source>
</evidence>
<evidence type="ECO:0000256" key="1">
    <source>
        <dbReference type="ARBA" id="ARBA00004651"/>
    </source>
</evidence>
<keyword evidence="4 7" id="KW-0812">Transmembrane</keyword>
<keyword evidence="6 7" id="KW-0472">Membrane</keyword>
<protein>
    <submittedName>
        <fullName evidence="9">Acyltransferase family protein</fullName>
    </submittedName>
</protein>
<comment type="caution">
    <text evidence="9">The sequence shown here is derived from an EMBL/GenBank/DDBJ whole genome shotgun (WGS) entry which is preliminary data.</text>
</comment>
<dbReference type="RefSeq" id="WP_207110824.1">
    <property type="nucleotide sequence ID" value="NZ_JAFLVR010000093.1"/>
</dbReference>
<comment type="similarity">
    <text evidence="2">Belongs to the acyltransferase 3 family.</text>
</comment>
<evidence type="ECO:0000259" key="8">
    <source>
        <dbReference type="Pfam" id="PF01757"/>
    </source>
</evidence>
<keyword evidence="9" id="KW-0012">Acyltransferase</keyword>
<dbReference type="PANTHER" id="PTHR40074">
    <property type="entry name" value="O-ACETYLTRANSFERASE WECH"/>
    <property type="match status" value="1"/>
</dbReference>
<dbReference type="Pfam" id="PF01757">
    <property type="entry name" value="Acyl_transf_3"/>
    <property type="match status" value="1"/>
</dbReference>
<proteinExistence type="inferred from homology"/>
<organism evidence="9 10">
    <name type="scientific">Candidatus Enterococcus murrayae</name>
    <dbReference type="NCBI Taxonomy" id="2815321"/>
    <lineage>
        <taxon>Bacteria</taxon>
        <taxon>Bacillati</taxon>
        <taxon>Bacillota</taxon>
        <taxon>Bacilli</taxon>
        <taxon>Lactobacillales</taxon>
        <taxon>Enterococcaceae</taxon>
        <taxon>Enterococcus</taxon>
    </lineage>
</organism>
<evidence type="ECO:0000256" key="7">
    <source>
        <dbReference type="SAM" id="Phobius"/>
    </source>
</evidence>